<comment type="caution">
    <text evidence="2">The sequence shown here is derived from an EMBL/GenBank/DDBJ whole genome shotgun (WGS) entry which is preliminary data.</text>
</comment>
<dbReference type="AlphaFoldDB" id="A0AAV7S7T9"/>
<reference evidence="2" key="1">
    <citation type="journal article" date="2022" name="bioRxiv">
        <title>Sequencing and chromosome-scale assembly of the giantPleurodeles waltlgenome.</title>
        <authorList>
            <person name="Brown T."/>
            <person name="Elewa A."/>
            <person name="Iarovenko S."/>
            <person name="Subramanian E."/>
            <person name="Araus A.J."/>
            <person name="Petzold A."/>
            <person name="Susuki M."/>
            <person name="Suzuki K.-i.T."/>
            <person name="Hayashi T."/>
            <person name="Toyoda A."/>
            <person name="Oliveira C."/>
            <person name="Osipova E."/>
            <person name="Leigh N.D."/>
            <person name="Simon A."/>
            <person name="Yun M.H."/>
        </authorList>
    </citation>
    <scope>NUCLEOTIDE SEQUENCE</scope>
    <source>
        <strain evidence="2">20211129_DDA</strain>
        <tissue evidence="2">Liver</tissue>
    </source>
</reference>
<dbReference type="EMBL" id="JANPWB010000008">
    <property type="protein sequence ID" value="KAJ1159634.1"/>
    <property type="molecule type" value="Genomic_DNA"/>
</dbReference>
<feature type="region of interest" description="Disordered" evidence="1">
    <location>
        <begin position="54"/>
        <end position="82"/>
    </location>
</feature>
<proteinExistence type="predicted"/>
<sequence>MEVGRCEEMESPAETVLDKKETEVQEVETAVVVDKGEKSKGKFPVLGANLEVQNERTGETPSVENPSSRVEAQKENNALGQSQTTMVEEVAYTQKSSLIEAVIAKLSEEIKKGFSVSEATKASIREACKILGKKWICWLKEHCEN</sequence>
<evidence type="ECO:0000256" key="1">
    <source>
        <dbReference type="SAM" id="MobiDB-lite"/>
    </source>
</evidence>
<protein>
    <submittedName>
        <fullName evidence="2">Uncharacterized protein</fullName>
    </submittedName>
</protein>
<keyword evidence="3" id="KW-1185">Reference proteome</keyword>
<evidence type="ECO:0000313" key="3">
    <source>
        <dbReference type="Proteomes" id="UP001066276"/>
    </source>
</evidence>
<name>A0AAV7S7T9_PLEWA</name>
<accession>A0AAV7S7T9</accession>
<organism evidence="2 3">
    <name type="scientific">Pleurodeles waltl</name>
    <name type="common">Iberian ribbed newt</name>
    <dbReference type="NCBI Taxonomy" id="8319"/>
    <lineage>
        <taxon>Eukaryota</taxon>
        <taxon>Metazoa</taxon>
        <taxon>Chordata</taxon>
        <taxon>Craniata</taxon>
        <taxon>Vertebrata</taxon>
        <taxon>Euteleostomi</taxon>
        <taxon>Amphibia</taxon>
        <taxon>Batrachia</taxon>
        <taxon>Caudata</taxon>
        <taxon>Salamandroidea</taxon>
        <taxon>Salamandridae</taxon>
        <taxon>Pleurodelinae</taxon>
        <taxon>Pleurodeles</taxon>
    </lineage>
</organism>
<gene>
    <name evidence="2" type="ORF">NDU88_000140</name>
</gene>
<evidence type="ECO:0000313" key="2">
    <source>
        <dbReference type="EMBL" id="KAJ1159634.1"/>
    </source>
</evidence>
<feature type="compositionally biased region" description="Polar residues" evidence="1">
    <location>
        <begin position="59"/>
        <end position="82"/>
    </location>
</feature>
<dbReference type="Proteomes" id="UP001066276">
    <property type="component" value="Chromosome 4_2"/>
</dbReference>